<dbReference type="Proteomes" id="UP000196573">
    <property type="component" value="Unassembled WGS sequence"/>
</dbReference>
<reference evidence="3 4" key="1">
    <citation type="submission" date="2017-03" db="EMBL/GenBank/DDBJ databases">
        <authorList>
            <person name="Afonso C.L."/>
            <person name="Miller P.J."/>
            <person name="Scott M.A."/>
            <person name="Spackman E."/>
            <person name="Goraichik I."/>
            <person name="Dimitrov K.M."/>
            <person name="Suarez D.L."/>
            <person name="Swayne D.E."/>
        </authorList>
    </citation>
    <scope>NUCLEOTIDE SEQUENCE [LARGE SCALE GENOMIC DNA]</scope>
    <source>
        <strain evidence="3">SB41UT1</strain>
    </source>
</reference>
<dbReference type="OrthoDB" id="9803968at2"/>
<keyword evidence="3" id="KW-0436">Ligase</keyword>
<evidence type="ECO:0000259" key="1">
    <source>
        <dbReference type="Pfam" id="PF00501"/>
    </source>
</evidence>
<gene>
    <name evidence="3" type="primary">lcfB</name>
    <name evidence="3" type="ORF">EHSB41UT_04738</name>
</gene>
<dbReference type="InterPro" id="IPR042099">
    <property type="entry name" value="ANL_N_sf"/>
</dbReference>
<dbReference type="SUPFAM" id="SSF56801">
    <property type="entry name" value="Acetyl-CoA synthetase-like"/>
    <property type="match status" value="1"/>
</dbReference>
<accession>A0A1X7AS69</accession>
<proteinExistence type="predicted"/>
<feature type="domain" description="AMP-binding enzyme C-terminal" evidence="2">
    <location>
        <begin position="499"/>
        <end position="574"/>
    </location>
</feature>
<dbReference type="Pfam" id="PF00501">
    <property type="entry name" value="AMP-binding"/>
    <property type="match status" value="1"/>
</dbReference>
<keyword evidence="4" id="KW-1185">Reference proteome</keyword>
<dbReference type="InterPro" id="IPR000873">
    <property type="entry name" value="AMP-dep_synth/lig_dom"/>
</dbReference>
<dbReference type="RefSeq" id="WP_087113363.1">
    <property type="nucleotide sequence ID" value="NZ_CBCSCN010000021.1"/>
</dbReference>
<dbReference type="AlphaFoldDB" id="A0A1X7AS69"/>
<dbReference type="InterPro" id="IPR050237">
    <property type="entry name" value="ATP-dep_AMP-bd_enzyme"/>
</dbReference>
<evidence type="ECO:0000313" key="4">
    <source>
        <dbReference type="Proteomes" id="UP000196573"/>
    </source>
</evidence>
<dbReference type="EC" id="6.2.1.3" evidence="3"/>
<organism evidence="3 4">
    <name type="scientific">Parendozoicomonas haliclonae</name>
    <dbReference type="NCBI Taxonomy" id="1960125"/>
    <lineage>
        <taxon>Bacteria</taxon>
        <taxon>Pseudomonadati</taxon>
        <taxon>Pseudomonadota</taxon>
        <taxon>Gammaproteobacteria</taxon>
        <taxon>Oceanospirillales</taxon>
        <taxon>Endozoicomonadaceae</taxon>
        <taxon>Parendozoicomonas</taxon>
    </lineage>
</organism>
<dbReference type="InterPro" id="IPR025110">
    <property type="entry name" value="AMP-bd_C"/>
</dbReference>
<dbReference type="PANTHER" id="PTHR43767">
    <property type="entry name" value="LONG-CHAIN-FATTY-ACID--COA LIGASE"/>
    <property type="match status" value="1"/>
</dbReference>
<dbReference type="EMBL" id="FWPT01000020">
    <property type="protein sequence ID" value="SMA50920.1"/>
    <property type="molecule type" value="Genomic_DNA"/>
</dbReference>
<dbReference type="GO" id="GO:0004467">
    <property type="term" value="F:long-chain fatty acid-CoA ligase activity"/>
    <property type="evidence" value="ECO:0007669"/>
    <property type="project" value="UniProtKB-EC"/>
</dbReference>
<dbReference type="Gene3D" id="3.40.50.12780">
    <property type="entry name" value="N-terminal domain of ligase-like"/>
    <property type="match status" value="1"/>
</dbReference>
<protein>
    <submittedName>
        <fullName evidence="3">Long-chain-fatty-acid-CoA ligase</fullName>
        <ecNumber evidence="3">6.2.1.3</ecNumber>
    </submittedName>
</protein>
<dbReference type="PANTHER" id="PTHR43767:SF1">
    <property type="entry name" value="NONRIBOSOMAL PEPTIDE SYNTHASE PES1 (EUROFUNG)-RELATED"/>
    <property type="match status" value="1"/>
</dbReference>
<name>A0A1X7AS69_9GAMM</name>
<evidence type="ECO:0000313" key="3">
    <source>
        <dbReference type="EMBL" id="SMA50920.1"/>
    </source>
</evidence>
<dbReference type="Pfam" id="PF13193">
    <property type="entry name" value="AMP-binding_C"/>
    <property type="match status" value="1"/>
</dbReference>
<dbReference type="NCBIfam" id="NF005714">
    <property type="entry name" value="PRK07529.1"/>
    <property type="match status" value="1"/>
</dbReference>
<dbReference type="Gene3D" id="3.30.300.30">
    <property type="match status" value="1"/>
</dbReference>
<feature type="domain" description="AMP-dependent synthetase/ligase" evidence="1">
    <location>
        <begin position="36"/>
        <end position="443"/>
    </location>
</feature>
<evidence type="ECO:0000259" key="2">
    <source>
        <dbReference type="Pfam" id="PF13193"/>
    </source>
</evidence>
<dbReference type="InterPro" id="IPR045851">
    <property type="entry name" value="AMP-bd_C_sf"/>
</dbReference>
<sequence>MSLQAIQTREDLERLEKERPFESLCQFESTYEAIRTSAHLRPEKTALSFFLNGNDYRSVHTIDYQSLLQKITQTANFFHRLGLQCDDVVAFILPNMPETHYVLWGGEARCQILAINPLLEPGQIRELIASVDAKAVITMNPMSRLDLWPKLDVILPELPSVQHVIGVDIAHYVNGAKGMAARLIQSSQRKKITLPAGKQYYNFTQAITKENGNDLMFDRDYTQNTISSLFCTGGTTGLPKIARRTHRNELANARSLQMLNADILNANKVILGGLPLFHVNGALATGLLPFMIGASIVIATPQGYRGEGVISRFWEIVEYFRVSAFSAVPTVYSALMNIPIEGRDLSSLEVGICGAAPMPVELFRSFQERTGIKILEGYGLTEGTCVSSINLFHGQQKIGSIGVRLPYQDMVCAVVDADRIVRICETDEIGVLAIKGPNISLGYQLEHQNKDLWMTDEHGDTWLNTGDLARQDADGYFWLTGRKKELIVRGGHNIEPKLIEESLCRHPAVNMAAAVGKPDAHAGEVPVCYVQISDATTINVEELLTFAAKETPEKAAIPKEIHMVEELPLTAVGKVFKPQLEMQEIERCILTLATHNLPDNSIKVAMKQDPKHGILAEITLIGCDAEQQAIFRKELGAYTFKHTFIK</sequence>